<dbReference type="EMBL" id="KQ086114">
    <property type="protein sequence ID" value="KLO07913.1"/>
    <property type="molecule type" value="Genomic_DNA"/>
</dbReference>
<evidence type="ECO:0000313" key="2">
    <source>
        <dbReference type="Proteomes" id="UP000053477"/>
    </source>
</evidence>
<keyword evidence="2" id="KW-1185">Reference proteome</keyword>
<evidence type="ECO:0000313" key="1">
    <source>
        <dbReference type="EMBL" id="KLO07913.1"/>
    </source>
</evidence>
<dbReference type="InParanoid" id="A0A0H2REI8"/>
<dbReference type="Proteomes" id="UP000053477">
    <property type="component" value="Unassembled WGS sequence"/>
</dbReference>
<reference evidence="1 2" key="1">
    <citation type="submission" date="2015-04" db="EMBL/GenBank/DDBJ databases">
        <title>Complete genome sequence of Schizopora paradoxa KUC8140, a cosmopolitan wood degrader in East Asia.</title>
        <authorList>
            <consortium name="DOE Joint Genome Institute"/>
            <person name="Min B."/>
            <person name="Park H."/>
            <person name="Jang Y."/>
            <person name="Kim J.-J."/>
            <person name="Kim K.H."/>
            <person name="Pangilinan J."/>
            <person name="Lipzen A."/>
            <person name="Riley R."/>
            <person name="Grigoriev I.V."/>
            <person name="Spatafora J.W."/>
            <person name="Choi I.-G."/>
        </authorList>
    </citation>
    <scope>NUCLEOTIDE SEQUENCE [LARGE SCALE GENOMIC DNA]</scope>
    <source>
        <strain evidence="1 2">KUC8140</strain>
    </source>
</reference>
<sequence>MGVTDFLHFDQSKYRQKISRPHYSDQELQENIYTKRREISASGWGIGAGLALIPPTLGASALGAGVASRSLIIARDKLSLLEMEWQRRGYAPLQVHHFRDGALPCVFAAAVGGATLGMDHGLAVAGANAISHAGYVGAQQLANGVIQGQGLPPGSEAAFGSGFVNGAHQVGTAFQGTPNFGLAPPPMNPMYAVGQMAGVSAAEHAAGYAIQQGANWMQNQTYHNMRR</sequence>
<gene>
    <name evidence="1" type="ORF">SCHPADRAFT_944877</name>
</gene>
<accession>A0A0H2REI8</accession>
<dbReference type="OrthoDB" id="2797825at2759"/>
<dbReference type="STRING" id="27342.A0A0H2REI8"/>
<proteinExistence type="predicted"/>
<name>A0A0H2REI8_9AGAM</name>
<organism evidence="1 2">
    <name type="scientific">Schizopora paradoxa</name>
    <dbReference type="NCBI Taxonomy" id="27342"/>
    <lineage>
        <taxon>Eukaryota</taxon>
        <taxon>Fungi</taxon>
        <taxon>Dikarya</taxon>
        <taxon>Basidiomycota</taxon>
        <taxon>Agaricomycotina</taxon>
        <taxon>Agaricomycetes</taxon>
        <taxon>Hymenochaetales</taxon>
        <taxon>Schizoporaceae</taxon>
        <taxon>Schizopora</taxon>
    </lineage>
</organism>
<protein>
    <submittedName>
        <fullName evidence="1">Uncharacterized protein</fullName>
    </submittedName>
</protein>
<dbReference type="AlphaFoldDB" id="A0A0H2REI8"/>